<protein>
    <submittedName>
        <fullName evidence="1">Uncharacterized protein</fullName>
    </submittedName>
</protein>
<reference evidence="1 2" key="1">
    <citation type="journal article" date="2023" name="G3 (Bethesda)">
        <title>A haplotype-resolved chromosome-scale genome for Quercus rubra L. provides insights into the genetics of adaptive traits for red oak species.</title>
        <authorList>
            <person name="Kapoor B."/>
            <person name="Jenkins J."/>
            <person name="Schmutz J."/>
            <person name="Zhebentyayeva T."/>
            <person name="Kuelheim C."/>
            <person name="Coggeshall M."/>
            <person name="Heim C."/>
            <person name="Lasky J.R."/>
            <person name="Leites L."/>
            <person name="Islam-Faridi N."/>
            <person name="Romero-Severson J."/>
            <person name="DeLeo V.L."/>
            <person name="Lucas S.M."/>
            <person name="Lazic D."/>
            <person name="Gailing O."/>
            <person name="Carlson J."/>
            <person name="Staton M."/>
        </authorList>
    </citation>
    <scope>NUCLEOTIDE SEQUENCE [LARGE SCALE GENOMIC DNA]</scope>
    <source>
        <strain evidence="1">Pseudo-F2</strain>
    </source>
</reference>
<keyword evidence="2" id="KW-1185">Reference proteome</keyword>
<evidence type="ECO:0000313" key="1">
    <source>
        <dbReference type="EMBL" id="KAK4571297.1"/>
    </source>
</evidence>
<accession>A0AAN7EGL0</accession>
<dbReference type="AlphaFoldDB" id="A0AAN7EGL0"/>
<organism evidence="1 2">
    <name type="scientific">Quercus rubra</name>
    <name type="common">Northern red oak</name>
    <name type="synonym">Quercus borealis</name>
    <dbReference type="NCBI Taxonomy" id="3512"/>
    <lineage>
        <taxon>Eukaryota</taxon>
        <taxon>Viridiplantae</taxon>
        <taxon>Streptophyta</taxon>
        <taxon>Embryophyta</taxon>
        <taxon>Tracheophyta</taxon>
        <taxon>Spermatophyta</taxon>
        <taxon>Magnoliopsida</taxon>
        <taxon>eudicotyledons</taxon>
        <taxon>Gunneridae</taxon>
        <taxon>Pentapetalae</taxon>
        <taxon>rosids</taxon>
        <taxon>fabids</taxon>
        <taxon>Fagales</taxon>
        <taxon>Fagaceae</taxon>
        <taxon>Quercus</taxon>
    </lineage>
</organism>
<proteinExistence type="predicted"/>
<comment type="caution">
    <text evidence="1">The sequence shown here is derived from an EMBL/GenBank/DDBJ whole genome shotgun (WGS) entry which is preliminary data.</text>
</comment>
<dbReference type="Proteomes" id="UP001324115">
    <property type="component" value="Unassembled WGS sequence"/>
</dbReference>
<evidence type="ECO:0000313" key="2">
    <source>
        <dbReference type="Proteomes" id="UP001324115"/>
    </source>
</evidence>
<sequence length="103" mass="12124">MRSRSKDFNRITYSYLNKNSKTLKGKCFWNVKIPQQSTWGCRNLLKIGNIEDKQFLKFEVGDGKNIFLWLNWWHLDGVLYQVYGYRMVHDAASSIEAKLVCVA</sequence>
<gene>
    <name evidence="1" type="ORF">RGQ29_029913</name>
</gene>
<dbReference type="EMBL" id="JAXUIC010000009">
    <property type="protein sequence ID" value="KAK4571297.1"/>
    <property type="molecule type" value="Genomic_DNA"/>
</dbReference>
<name>A0AAN7EGL0_QUERU</name>